<reference evidence="3" key="1">
    <citation type="submission" date="2010-07" db="EMBL/GenBank/DDBJ databases">
        <title>The genome sequence of Gaeumannomyces graminis var. tritici strain R3-111a-1.</title>
        <authorList>
            <consortium name="The Broad Institute Genome Sequencing Platform"/>
            <person name="Ma L.-J."/>
            <person name="Dead R."/>
            <person name="Young S."/>
            <person name="Zeng Q."/>
            <person name="Koehrsen M."/>
            <person name="Alvarado L."/>
            <person name="Berlin A."/>
            <person name="Chapman S.B."/>
            <person name="Chen Z."/>
            <person name="Freedman E."/>
            <person name="Gellesch M."/>
            <person name="Goldberg J."/>
            <person name="Griggs A."/>
            <person name="Gujja S."/>
            <person name="Heilman E.R."/>
            <person name="Heiman D."/>
            <person name="Hepburn T."/>
            <person name="Howarth C."/>
            <person name="Jen D."/>
            <person name="Larson L."/>
            <person name="Mehta T."/>
            <person name="Neiman D."/>
            <person name="Pearson M."/>
            <person name="Roberts A."/>
            <person name="Saif S."/>
            <person name="Shea T."/>
            <person name="Shenoy N."/>
            <person name="Sisk P."/>
            <person name="Stolte C."/>
            <person name="Sykes S."/>
            <person name="Walk T."/>
            <person name="White J."/>
            <person name="Yandava C."/>
            <person name="Haas B."/>
            <person name="Nusbaum C."/>
            <person name="Birren B."/>
        </authorList>
    </citation>
    <scope>NUCLEOTIDE SEQUENCE [LARGE SCALE GENOMIC DNA]</scope>
    <source>
        <strain evidence="3">R3-111a-1</strain>
    </source>
</reference>
<dbReference type="SUPFAM" id="SSF51735">
    <property type="entry name" value="NAD(P)-binding Rossmann-fold domains"/>
    <property type="match status" value="1"/>
</dbReference>
<reference evidence="1" key="2">
    <citation type="submission" date="2010-07" db="EMBL/GenBank/DDBJ databases">
        <authorList>
            <consortium name="The Broad Institute Genome Sequencing Platform"/>
            <consortium name="Broad Institute Genome Sequencing Center for Infectious Disease"/>
            <person name="Ma L.-J."/>
            <person name="Dead R."/>
            <person name="Young S."/>
            <person name="Zeng Q."/>
            <person name="Koehrsen M."/>
            <person name="Alvarado L."/>
            <person name="Berlin A."/>
            <person name="Chapman S.B."/>
            <person name="Chen Z."/>
            <person name="Freedman E."/>
            <person name="Gellesch M."/>
            <person name="Goldberg J."/>
            <person name="Griggs A."/>
            <person name="Gujja S."/>
            <person name="Heilman E.R."/>
            <person name="Heiman D."/>
            <person name="Hepburn T."/>
            <person name="Howarth C."/>
            <person name="Jen D."/>
            <person name="Larson L."/>
            <person name="Mehta T."/>
            <person name="Neiman D."/>
            <person name="Pearson M."/>
            <person name="Roberts A."/>
            <person name="Saif S."/>
            <person name="Shea T."/>
            <person name="Shenoy N."/>
            <person name="Sisk P."/>
            <person name="Stolte C."/>
            <person name="Sykes S."/>
            <person name="Walk T."/>
            <person name="White J."/>
            <person name="Yandava C."/>
            <person name="Haas B."/>
            <person name="Nusbaum C."/>
            <person name="Birren B."/>
        </authorList>
    </citation>
    <scope>NUCLEOTIDE SEQUENCE</scope>
    <source>
        <strain evidence="1">R3-111a-1</strain>
    </source>
</reference>
<organism evidence="1">
    <name type="scientific">Gaeumannomyces tritici (strain R3-111a-1)</name>
    <name type="common">Wheat and barley take-all root rot fungus</name>
    <name type="synonym">Gaeumannomyces graminis var. tritici</name>
    <dbReference type="NCBI Taxonomy" id="644352"/>
    <lineage>
        <taxon>Eukaryota</taxon>
        <taxon>Fungi</taxon>
        <taxon>Dikarya</taxon>
        <taxon>Ascomycota</taxon>
        <taxon>Pezizomycotina</taxon>
        <taxon>Sordariomycetes</taxon>
        <taxon>Sordariomycetidae</taxon>
        <taxon>Magnaporthales</taxon>
        <taxon>Magnaporthaceae</taxon>
        <taxon>Gaeumannomyces</taxon>
    </lineage>
</organism>
<dbReference type="RefSeq" id="XP_009219514.1">
    <property type="nucleotide sequence ID" value="XM_009221250.1"/>
</dbReference>
<evidence type="ECO:0000313" key="2">
    <source>
        <dbReference type="EnsemblFungi" id="EJT78369"/>
    </source>
</evidence>
<dbReference type="EnsemblFungi" id="EJT78369">
    <property type="protein sequence ID" value="EJT78369"/>
    <property type="gene ID" value="GGTG_03470"/>
</dbReference>
<evidence type="ECO:0008006" key="4">
    <source>
        <dbReference type="Google" id="ProtNLM"/>
    </source>
</evidence>
<accession>J3NQB3</accession>
<evidence type="ECO:0000313" key="1">
    <source>
        <dbReference type="EMBL" id="EJT78369.1"/>
    </source>
</evidence>
<dbReference type="PANTHER" id="PTHR14097">
    <property type="entry name" value="OXIDOREDUCTASE HTATIP2"/>
    <property type="match status" value="1"/>
</dbReference>
<gene>
    <name evidence="2" type="primary">20343928</name>
    <name evidence="1" type="ORF">GGTG_03470</name>
</gene>
<protein>
    <recommendedName>
        <fullName evidence="4">Nucleoside-diphosphate-sugar epimerase</fullName>
    </recommendedName>
</protein>
<dbReference type="Proteomes" id="UP000006039">
    <property type="component" value="Unassembled WGS sequence"/>
</dbReference>
<dbReference type="InterPro" id="IPR036291">
    <property type="entry name" value="NAD(P)-bd_dom_sf"/>
</dbReference>
<dbReference type="EMBL" id="GL385396">
    <property type="protein sequence ID" value="EJT78369.1"/>
    <property type="molecule type" value="Genomic_DNA"/>
</dbReference>
<reference evidence="1" key="3">
    <citation type="submission" date="2010-09" db="EMBL/GenBank/DDBJ databases">
        <title>Annotation of Gaeumannomyces graminis var. tritici R3-111a-1.</title>
        <authorList>
            <consortium name="The Broad Institute Genome Sequencing Platform"/>
            <person name="Ma L.-J."/>
            <person name="Dead R."/>
            <person name="Young S.K."/>
            <person name="Zeng Q."/>
            <person name="Gargeya S."/>
            <person name="Fitzgerald M."/>
            <person name="Haas B."/>
            <person name="Abouelleil A."/>
            <person name="Alvarado L."/>
            <person name="Arachchi H.M."/>
            <person name="Berlin A."/>
            <person name="Brown A."/>
            <person name="Chapman S.B."/>
            <person name="Chen Z."/>
            <person name="Dunbar C."/>
            <person name="Freedman E."/>
            <person name="Gearin G."/>
            <person name="Gellesch M."/>
            <person name="Goldberg J."/>
            <person name="Griggs A."/>
            <person name="Gujja S."/>
            <person name="Heiman D."/>
            <person name="Howarth C."/>
            <person name="Larson L."/>
            <person name="Lui A."/>
            <person name="MacDonald P.J.P."/>
            <person name="Mehta T."/>
            <person name="Montmayeur A."/>
            <person name="Murphy C."/>
            <person name="Neiman D."/>
            <person name="Pearson M."/>
            <person name="Priest M."/>
            <person name="Roberts A."/>
            <person name="Saif S."/>
            <person name="Shea T."/>
            <person name="Shenoy N."/>
            <person name="Sisk P."/>
            <person name="Stolte C."/>
            <person name="Sykes S."/>
            <person name="Yandava C."/>
            <person name="Wortman J."/>
            <person name="Nusbaum C."/>
            <person name="Birren B."/>
        </authorList>
    </citation>
    <scope>NUCLEOTIDE SEQUENCE</scope>
    <source>
        <strain evidence="1">R3-111a-1</strain>
    </source>
</reference>
<dbReference type="Gene3D" id="3.40.50.720">
    <property type="entry name" value="NAD(P)-binding Rossmann-like Domain"/>
    <property type="match status" value="1"/>
</dbReference>
<dbReference type="GeneID" id="20343928"/>
<dbReference type="AlphaFoldDB" id="J3NQB3"/>
<evidence type="ECO:0000313" key="3">
    <source>
        <dbReference type="Proteomes" id="UP000006039"/>
    </source>
</evidence>
<reference evidence="2" key="4">
    <citation type="journal article" date="2015" name="G3 (Bethesda)">
        <title>Genome sequences of three phytopathogenic species of the Magnaporthaceae family of fungi.</title>
        <authorList>
            <person name="Okagaki L.H."/>
            <person name="Nunes C.C."/>
            <person name="Sailsbery J."/>
            <person name="Clay B."/>
            <person name="Brown D."/>
            <person name="John T."/>
            <person name="Oh Y."/>
            <person name="Young N."/>
            <person name="Fitzgerald M."/>
            <person name="Haas B.J."/>
            <person name="Zeng Q."/>
            <person name="Young S."/>
            <person name="Adiconis X."/>
            <person name="Fan L."/>
            <person name="Levin J.Z."/>
            <person name="Mitchell T.K."/>
            <person name="Okubara P.A."/>
            <person name="Farman M.L."/>
            <person name="Kohn L.M."/>
            <person name="Birren B."/>
            <person name="Ma L.-J."/>
            <person name="Dean R.A."/>
        </authorList>
    </citation>
    <scope>NUCLEOTIDE SEQUENCE</scope>
    <source>
        <strain evidence="2">R3-111a-1</strain>
    </source>
</reference>
<dbReference type="STRING" id="644352.J3NQB3"/>
<sequence>MHAIITGATGLVGSGVLDAMLKAADVTKITIISRRPVKMADDAKDPRVKTIIHTDFERYGPDLMSQVRDAAGVVWALGISQNAVGADEYVRITKTYTLEAARAFSDMARSTGEPFNFVFVSGDGATLEPGRLSPIFARVKGETEAELVRMREENPLFRAHTVRPAAIDPTHHDAIKPYMPAQGLLVGSLRSAIRVLMSSYTSPTEHLGKFMTDMAIGKWPDASKLAGPGVKPVGSSGFAIVQNAGFRRMMGLDKKP</sequence>
<reference evidence="2" key="5">
    <citation type="submission" date="2018-04" db="UniProtKB">
        <authorList>
            <consortium name="EnsemblFungi"/>
        </authorList>
    </citation>
    <scope>IDENTIFICATION</scope>
    <source>
        <strain evidence="2">R3-111a-1</strain>
    </source>
</reference>
<name>J3NQB3_GAET3</name>
<keyword evidence="3" id="KW-1185">Reference proteome</keyword>
<dbReference type="VEuPathDB" id="FungiDB:GGTG_03470"/>
<dbReference type="OrthoDB" id="9975943at2759"/>
<proteinExistence type="predicted"/>
<dbReference type="PANTHER" id="PTHR14097:SF8">
    <property type="entry name" value="NAD(P)-BINDING DOMAIN-CONTAINING PROTEIN"/>
    <property type="match status" value="1"/>
</dbReference>
<dbReference type="HOGENOM" id="CLU_071330_5_0_1"/>
<dbReference type="eggNOG" id="KOG4039">
    <property type="taxonomic scope" value="Eukaryota"/>
</dbReference>